<reference evidence="2 3" key="1">
    <citation type="submission" date="2018-07" db="EMBL/GenBank/DDBJ databases">
        <authorList>
            <person name="Roberston F.H."/>
            <person name="Ghiringhelli B.C."/>
            <person name="Garcia S."/>
            <person name="Henry S."/>
            <person name="Naegele L."/>
            <person name="Slowan-Pomeroy T."/>
            <person name="Briggs L.A."/>
            <person name="Warner M.H."/>
            <person name="Garlena R.A."/>
            <person name="Russell D.A."/>
            <person name="Pope W.H."/>
            <person name="Jacobs-Sera D."/>
            <person name="Hatfull G.F."/>
        </authorList>
    </citation>
    <scope>NUCLEOTIDE SEQUENCE [LARGE SCALE GENOMIC DNA]</scope>
</reference>
<proteinExistence type="predicted"/>
<gene>
    <name evidence="2" type="primary">63</name>
    <name evidence="2" type="ORF">SEA_SCHMIDT_63</name>
</gene>
<dbReference type="GeneID" id="63911740"/>
<protein>
    <recommendedName>
        <fullName evidence="1">UBE2O-like SH3-B domain-containing protein</fullName>
    </recommendedName>
</protein>
<dbReference type="KEGG" id="vg:63911740"/>
<feature type="domain" description="UBE2O-like SH3-B" evidence="1">
    <location>
        <begin position="4"/>
        <end position="54"/>
    </location>
</feature>
<keyword evidence="3" id="KW-1185">Reference proteome</keyword>
<evidence type="ECO:0000259" key="1">
    <source>
        <dbReference type="Pfam" id="PF23043"/>
    </source>
</evidence>
<organism evidence="2 3">
    <name type="scientific">Gordonia phage Schmidt</name>
    <dbReference type="NCBI Taxonomy" id="2301697"/>
    <lineage>
        <taxon>Viruses</taxon>
        <taxon>Duplodnaviria</taxon>
        <taxon>Heunggongvirae</taxon>
        <taxon>Uroviricota</taxon>
        <taxon>Caudoviricetes</taxon>
        <taxon>Ruthgordonvirinae</taxon>
        <taxon>Schmidtvirus</taxon>
        <taxon>Schmidtvirus schmidt</taxon>
    </lineage>
</organism>
<dbReference type="Pfam" id="PF23043">
    <property type="entry name" value="SH3-B_UBE2O"/>
    <property type="match status" value="1"/>
</dbReference>
<dbReference type="EMBL" id="MH651189">
    <property type="protein sequence ID" value="AXQ65183.1"/>
    <property type="molecule type" value="Genomic_DNA"/>
</dbReference>
<dbReference type="InterPro" id="IPR057733">
    <property type="entry name" value="UBE2O-like_SH3-B"/>
</dbReference>
<evidence type="ECO:0000313" key="2">
    <source>
        <dbReference type="EMBL" id="AXQ65183.1"/>
    </source>
</evidence>
<accession>A0A385E088</accession>
<sequence>MRTWTGQFLMEGHCVAREQRLGIVKGLDRHKRTARVHWLYMLHDGKARQMKHVHSTVAADRLTHVQIAGLNPSLHSLLMQHAIQYSLPVDPWDTPGQGDDKPF</sequence>
<dbReference type="Proteomes" id="UP000262719">
    <property type="component" value="Segment"/>
</dbReference>
<dbReference type="RefSeq" id="YP_010051003.1">
    <property type="nucleotide sequence ID" value="NC_054436.1"/>
</dbReference>
<evidence type="ECO:0000313" key="3">
    <source>
        <dbReference type="Proteomes" id="UP000262719"/>
    </source>
</evidence>
<name>A0A385E088_9CAUD</name>